<comment type="subcellular location">
    <subcellularLocation>
        <location evidence="1">Membrane</location>
        <topology evidence="1">Multi-pass membrane protein</topology>
    </subcellularLocation>
</comment>
<comment type="caution">
    <text evidence="6">The sequence shown here is derived from an EMBL/GenBank/DDBJ whole genome shotgun (WGS) entry which is preliminary data.</text>
</comment>
<organism evidence="6 7">
    <name type="scientific">Staphylococcus marylandisciuri</name>
    <dbReference type="NCBI Taxonomy" id="2981529"/>
    <lineage>
        <taxon>Bacteria</taxon>
        <taxon>Bacillati</taxon>
        <taxon>Bacillota</taxon>
        <taxon>Bacilli</taxon>
        <taxon>Bacillales</taxon>
        <taxon>Staphylococcaceae</taxon>
        <taxon>Staphylococcus</taxon>
    </lineage>
</organism>
<dbReference type="PANTHER" id="PTHR33514">
    <property type="entry name" value="PROTEIN ABCI12, CHLOROPLASTIC"/>
    <property type="match status" value="1"/>
</dbReference>
<keyword evidence="4 5" id="KW-0472">Membrane</keyword>
<evidence type="ECO:0000313" key="7">
    <source>
        <dbReference type="Proteomes" id="UP001209553"/>
    </source>
</evidence>
<feature type="transmembrane region" description="Helical" evidence="5">
    <location>
        <begin position="247"/>
        <end position="266"/>
    </location>
</feature>
<keyword evidence="3 5" id="KW-1133">Transmembrane helix</keyword>
<dbReference type="PANTHER" id="PTHR33514:SF13">
    <property type="entry name" value="PROTEIN ABCI12, CHLOROPLASTIC"/>
    <property type="match status" value="1"/>
</dbReference>
<dbReference type="Proteomes" id="UP001209553">
    <property type="component" value="Unassembled WGS sequence"/>
</dbReference>
<dbReference type="EMBL" id="JAOPKZ010000001">
    <property type="protein sequence ID" value="MCU5745130.1"/>
    <property type="molecule type" value="Genomic_DNA"/>
</dbReference>
<reference evidence="6 7" key="1">
    <citation type="journal article" date="2023" name="Int. J. Syst. Evol. Microbiol.">
        <title>Streptococcus sciuri sp. nov., Staphylococcus marylandisciuri sp. nov. and Staphylococcus americanisciuri sp. nov., isolated from faeces of eastern grey squirrel (Sciurus carolinensis).</title>
        <authorList>
            <person name="Volokhov D.V."/>
            <person name="Zagorodnyaya T.A."/>
            <person name="Furtak V.A."/>
            <person name="Nattanmai G."/>
            <person name="Randall L."/>
            <person name="Jose S."/>
            <person name="Gao Y."/>
            <person name="Eisenberg T."/>
            <person name="Delmonte P."/>
            <person name="Blom J."/>
            <person name="Mitchell K.K."/>
        </authorList>
    </citation>
    <scope>NUCLEOTIDE SEQUENCE [LARGE SCALE GENOMIC DNA]</scope>
    <source>
        <strain evidence="6 7">SQ8-PEA</strain>
    </source>
</reference>
<feature type="transmembrane region" description="Helical" evidence="5">
    <location>
        <begin position="26"/>
        <end position="56"/>
    </location>
</feature>
<feature type="transmembrane region" description="Helical" evidence="5">
    <location>
        <begin position="113"/>
        <end position="134"/>
    </location>
</feature>
<evidence type="ECO:0000256" key="2">
    <source>
        <dbReference type="ARBA" id="ARBA00022692"/>
    </source>
</evidence>
<protein>
    <submittedName>
        <fullName evidence="6">Energy-coupling factor transporter transmembrane protein EcfT</fullName>
    </submittedName>
</protein>
<dbReference type="RefSeq" id="WP_262853450.1">
    <property type="nucleotide sequence ID" value="NZ_JAOPKZ010000001.1"/>
</dbReference>
<feature type="transmembrane region" description="Helical" evidence="5">
    <location>
        <begin position="62"/>
        <end position="87"/>
    </location>
</feature>
<evidence type="ECO:0000256" key="3">
    <source>
        <dbReference type="ARBA" id="ARBA00022989"/>
    </source>
</evidence>
<dbReference type="Pfam" id="PF02361">
    <property type="entry name" value="CbiQ"/>
    <property type="match status" value="1"/>
</dbReference>
<evidence type="ECO:0000313" key="6">
    <source>
        <dbReference type="EMBL" id="MCU5745130.1"/>
    </source>
</evidence>
<keyword evidence="2 5" id="KW-0812">Transmembrane</keyword>
<evidence type="ECO:0000256" key="1">
    <source>
        <dbReference type="ARBA" id="ARBA00004141"/>
    </source>
</evidence>
<dbReference type="CDD" id="cd16914">
    <property type="entry name" value="EcfT"/>
    <property type="match status" value="1"/>
</dbReference>
<sequence>MKDKFILGRYLPIDSFFHSLDPRAKFIFVFFFIILIFFAHSVGTYLWIFSLILLAIRLARIHIIYIIKGLTPLWIFLILTFLMHMFLTKGGKELIHIGFLTVDTHGIEEGIYIALRLLFIMCASTILTLATSPLDLTHAFERLLAPFRYVKVPVQQLSLMMAIALRFIPTLMEEMDKIILAQKSRGSEMSSGNLWQRLKAFVPILIPIFISAFQRAEDLAIAMEVRGYEVGVERTNYRHLNWKLKDTLFLLSIIPISLVLLLLKYLGV</sequence>
<accession>A0ABT2QMD8</accession>
<gene>
    <name evidence="6" type="ORF">N9R04_00155</name>
</gene>
<evidence type="ECO:0000256" key="4">
    <source>
        <dbReference type="ARBA" id="ARBA00023136"/>
    </source>
</evidence>
<keyword evidence="7" id="KW-1185">Reference proteome</keyword>
<proteinExistence type="predicted"/>
<evidence type="ECO:0000256" key="5">
    <source>
        <dbReference type="SAM" id="Phobius"/>
    </source>
</evidence>
<name>A0ABT2QMD8_9STAP</name>
<dbReference type="InterPro" id="IPR003339">
    <property type="entry name" value="ABC/ECF_trnsptr_transmembrane"/>
</dbReference>